<dbReference type="Proteomes" id="UP001549773">
    <property type="component" value="Unassembled WGS sequence"/>
</dbReference>
<comment type="similarity">
    <text evidence="5">Belongs to the 2-oxoadipate dioxygenase/decarboxylase family.</text>
</comment>
<dbReference type="Pfam" id="PF07063">
    <property type="entry name" value="HGLS"/>
    <property type="match status" value="1"/>
</dbReference>
<evidence type="ECO:0000256" key="2">
    <source>
        <dbReference type="ARBA" id="ARBA00022964"/>
    </source>
</evidence>
<keyword evidence="4" id="KW-0408">Iron</keyword>
<dbReference type="EC" id="1.13.11.93" evidence="6"/>
<dbReference type="SMART" id="SM01150">
    <property type="entry name" value="DUF1338"/>
    <property type="match status" value="1"/>
</dbReference>
<reference evidence="8 9" key="1">
    <citation type="submission" date="2024-07" db="EMBL/GenBank/DDBJ databases">
        <title>The genome sequence of type strain Sediminicola luteus GDMCC 1.2596T.</title>
        <authorList>
            <person name="Liu Y."/>
        </authorList>
    </citation>
    <scope>NUCLEOTIDE SEQUENCE [LARGE SCALE GENOMIC DNA]</scope>
    <source>
        <strain evidence="8 9">GDMCC 1.2596</strain>
    </source>
</reference>
<organism evidence="8 9">
    <name type="scientific">Sediminicola luteus</name>
    <dbReference type="NCBI Taxonomy" id="319238"/>
    <lineage>
        <taxon>Bacteria</taxon>
        <taxon>Pseudomonadati</taxon>
        <taxon>Bacteroidota</taxon>
        <taxon>Flavobacteriia</taxon>
        <taxon>Flavobacteriales</taxon>
        <taxon>Flavobacteriaceae</taxon>
        <taxon>Sediminicola</taxon>
    </lineage>
</organism>
<evidence type="ECO:0000313" key="9">
    <source>
        <dbReference type="Proteomes" id="UP001549773"/>
    </source>
</evidence>
<protein>
    <recommendedName>
        <fullName evidence="6">2-oxoadipate dioxygenase/decarboxylase</fullName>
        <ecNumber evidence="6">1.13.11.93</ecNumber>
    </recommendedName>
    <alternativeName>
        <fullName evidence="7">2-hydroxyglutarate synthase</fullName>
    </alternativeName>
</protein>
<dbReference type="InterPro" id="IPR009770">
    <property type="entry name" value="HGLS"/>
</dbReference>
<evidence type="ECO:0000256" key="4">
    <source>
        <dbReference type="ARBA" id="ARBA00023004"/>
    </source>
</evidence>
<evidence type="ECO:0000256" key="5">
    <source>
        <dbReference type="ARBA" id="ARBA00035013"/>
    </source>
</evidence>
<dbReference type="PANTHER" id="PTHR31136">
    <property type="entry name" value="DUF1338 DOMAIN-CONTAINING PROTEIN"/>
    <property type="match status" value="1"/>
</dbReference>
<evidence type="ECO:0000313" key="8">
    <source>
        <dbReference type="EMBL" id="MET7030308.1"/>
    </source>
</evidence>
<evidence type="ECO:0000256" key="6">
    <source>
        <dbReference type="ARBA" id="ARBA00035023"/>
    </source>
</evidence>
<name>A0ABV2TYF5_9FLAO</name>
<evidence type="ECO:0000256" key="7">
    <source>
        <dbReference type="ARBA" id="ARBA00035045"/>
    </source>
</evidence>
<gene>
    <name evidence="8" type="ORF">ABXZ32_12940</name>
</gene>
<accession>A0ABV2TYF5</accession>
<comment type="cofactor">
    <cofactor evidence="1">
        <name>Fe(2+)</name>
        <dbReference type="ChEBI" id="CHEBI:29033"/>
    </cofactor>
</comment>
<proteinExistence type="inferred from homology"/>
<keyword evidence="9" id="KW-1185">Reference proteome</keyword>
<dbReference type="EMBL" id="JBEWYP010000008">
    <property type="protein sequence ID" value="MET7030308.1"/>
    <property type="molecule type" value="Genomic_DNA"/>
</dbReference>
<keyword evidence="2" id="KW-0223">Dioxygenase</keyword>
<dbReference type="PANTHER" id="PTHR31136:SF5">
    <property type="entry name" value="2-OXOADIPATE DIOXYGENASE_DECARBOXYLASE, CHLOROPLASTIC"/>
    <property type="match status" value="1"/>
</dbReference>
<evidence type="ECO:0000256" key="3">
    <source>
        <dbReference type="ARBA" id="ARBA00023002"/>
    </source>
</evidence>
<sequence>MMVTNDNSLLANVLDALFTPYKTRVPDVAKVNSAMISRGIIENESQIINDHIAFRTLGVPHLGIASFEKIFLHYGYKKRDYYFFEGKKLNAYWYAPPSEEYPRIFMSELRVADLSEKAQQIIHAYTNHITSDPVDAIDLNDAQAVGDFFHKALWQLPSIEDYQSLAEESEYAAWVIHNRYYLNHYTISVHEFTEEFNTIEKFNTFLESEGISLNTAGGKIKTSPDGLLKQSSTIAKMVEAEFSGGQKMEIAGSYVEFAERLVLPEYRSMEPTTIQRKHRRDGFESANADKIFESTYSEQTGSIK</sequence>
<dbReference type="CDD" id="cd16350">
    <property type="entry name" value="VOC_like"/>
    <property type="match status" value="1"/>
</dbReference>
<comment type="caution">
    <text evidence="8">The sequence shown here is derived from an EMBL/GenBank/DDBJ whole genome shotgun (WGS) entry which is preliminary data.</text>
</comment>
<evidence type="ECO:0000256" key="1">
    <source>
        <dbReference type="ARBA" id="ARBA00001954"/>
    </source>
</evidence>
<dbReference type="Gene3D" id="3.10.180.50">
    <property type="match status" value="1"/>
</dbReference>
<dbReference type="RefSeq" id="WP_354619101.1">
    <property type="nucleotide sequence ID" value="NZ_JBEWYP010000008.1"/>
</dbReference>
<keyword evidence="3" id="KW-0560">Oxidoreductase</keyword>